<evidence type="ECO:0000313" key="2">
    <source>
        <dbReference type="Proteomes" id="UP001217918"/>
    </source>
</evidence>
<accession>A0AAD9MEZ0</accession>
<gene>
    <name evidence="1" type="ORF">P8C59_005900</name>
</gene>
<proteinExistence type="predicted"/>
<keyword evidence="2" id="KW-1185">Reference proteome</keyword>
<comment type="caution">
    <text evidence="1">The sequence shown here is derived from an EMBL/GenBank/DDBJ whole genome shotgun (WGS) entry which is preliminary data.</text>
</comment>
<name>A0AAD9MEZ0_9PEZI</name>
<evidence type="ECO:0000313" key="1">
    <source>
        <dbReference type="EMBL" id="KAK2071478.1"/>
    </source>
</evidence>
<organism evidence="1 2">
    <name type="scientific">Phyllachora maydis</name>
    <dbReference type="NCBI Taxonomy" id="1825666"/>
    <lineage>
        <taxon>Eukaryota</taxon>
        <taxon>Fungi</taxon>
        <taxon>Dikarya</taxon>
        <taxon>Ascomycota</taxon>
        <taxon>Pezizomycotina</taxon>
        <taxon>Sordariomycetes</taxon>
        <taxon>Sordariomycetidae</taxon>
        <taxon>Phyllachorales</taxon>
        <taxon>Phyllachoraceae</taxon>
        <taxon>Phyllachora</taxon>
    </lineage>
</organism>
<sequence>MSIRIRGRLRLNSVRVQGGGGGTAVWWFARATKVKTCPLESAFRHYGAMTLQALGAIRPTTSVGCMNGLERGVLFAHTSRAYEVVY</sequence>
<dbReference type="EMBL" id="JAQQPM010000005">
    <property type="protein sequence ID" value="KAK2071478.1"/>
    <property type="molecule type" value="Genomic_DNA"/>
</dbReference>
<dbReference type="AlphaFoldDB" id="A0AAD9MEZ0"/>
<dbReference type="Proteomes" id="UP001217918">
    <property type="component" value="Unassembled WGS sequence"/>
</dbReference>
<protein>
    <submittedName>
        <fullName evidence="1">Uncharacterized protein</fullName>
    </submittedName>
</protein>
<reference evidence="1" key="1">
    <citation type="journal article" date="2023" name="Mol. Plant Microbe Interact.">
        <title>Elucidating the Obligate Nature and Biological Capacity of an Invasive Fungal Corn Pathogen.</title>
        <authorList>
            <person name="MacCready J.S."/>
            <person name="Roggenkamp E.M."/>
            <person name="Gdanetz K."/>
            <person name="Chilvers M.I."/>
        </authorList>
    </citation>
    <scope>NUCLEOTIDE SEQUENCE</scope>
    <source>
        <strain evidence="1">PM02</strain>
    </source>
</reference>